<sequence>MINWLITHQPTVVGLLMALLIGGALGRYHSFKELMMDMFGGETDGQSDNTHRSK</sequence>
<feature type="transmembrane region" description="Helical" evidence="1">
    <location>
        <begin position="12"/>
        <end position="28"/>
    </location>
</feature>
<dbReference type="RefSeq" id="WP_157052218.1">
    <property type="nucleotide sequence ID" value="NZ_AYZQ01000001.1"/>
</dbReference>
<dbReference type="PATRIC" id="fig|1423727.3.peg.765"/>
<accession>A0A0R2B0J4</accession>
<evidence type="ECO:0000313" key="2">
    <source>
        <dbReference type="EMBL" id="KRM73038.1"/>
    </source>
</evidence>
<evidence type="ECO:0000256" key="1">
    <source>
        <dbReference type="SAM" id="Phobius"/>
    </source>
</evidence>
<name>A0A0R2B0J4_9LACO</name>
<keyword evidence="1" id="KW-1133">Transmembrane helix</keyword>
<evidence type="ECO:0000313" key="3">
    <source>
        <dbReference type="Proteomes" id="UP000051672"/>
    </source>
</evidence>
<gene>
    <name evidence="2" type="ORF">FC34_GL000759</name>
</gene>
<proteinExistence type="predicted"/>
<organism evidence="2 3">
    <name type="scientific">Lacticaseibacillus brantae DSM 23927</name>
    <dbReference type="NCBI Taxonomy" id="1423727"/>
    <lineage>
        <taxon>Bacteria</taxon>
        <taxon>Bacillati</taxon>
        <taxon>Bacillota</taxon>
        <taxon>Bacilli</taxon>
        <taxon>Lactobacillales</taxon>
        <taxon>Lactobacillaceae</taxon>
        <taxon>Lacticaseibacillus</taxon>
    </lineage>
</organism>
<keyword evidence="1" id="KW-0812">Transmembrane</keyword>
<keyword evidence="1" id="KW-0472">Membrane</keyword>
<protein>
    <submittedName>
        <fullName evidence="2">Uncharacterized protein</fullName>
    </submittedName>
</protein>
<comment type="caution">
    <text evidence="2">The sequence shown here is derived from an EMBL/GenBank/DDBJ whole genome shotgun (WGS) entry which is preliminary data.</text>
</comment>
<keyword evidence="3" id="KW-1185">Reference proteome</keyword>
<dbReference type="STRING" id="1423727.FC34_GL000759"/>
<dbReference type="Proteomes" id="UP000051672">
    <property type="component" value="Unassembled WGS sequence"/>
</dbReference>
<reference evidence="2 3" key="1">
    <citation type="journal article" date="2015" name="Genome Announc.">
        <title>Expanding the biotechnology potential of lactobacilli through comparative genomics of 213 strains and associated genera.</title>
        <authorList>
            <person name="Sun Z."/>
            <person name="Harris H.M."/>
            <person name="McCann A."/>
            <person name="Guo C."/>
            <person name="Argimon S."/>
            <person name="Zhang W."/>
            <person name="Yang X."/>
            <person name="Jeffery I.B."/>
            <person name="Cooney J.C."/>
            <person name="Kagawa T.F."/>
            <person name="Liu W."/>
            <person name="Song Y."/>
            <person name="Salvetti E."/>
            <person name="Wrobel A."/>
            <person name="Rasinkangas P."/>
            <person name="Parkhill J."/>
            <person name="Rea M.C."/>
            <person name="O'Sullivan O."/>
            <person name="Ritari J."/>
            <person name="Douillard F.P."/>
            <person name="Paul Ross R."/>
            <person name="Yang R."/>
            <person name="Briner A.E."/>
            <person name="Felis G.E."/>
            <person name="de Vos W.M."/>
            <person name="Barrangou R."/>
            <person name="Klaenhammer T.R."/>
            <person name="Caufield P.W."/>
            <person name="Cui Y."/>
            <person name="Zhang H."/>
            <person name="O'Toole P.W."/>
        </authorList>
    </citation>
    <scope>NUCLEOTIDE SEQUENCE [LARGE SCALE GENOMIC DNA]</scope>
    <source>
        <strain evidence="2 3">DSM 23927</strain>
    </source>
</reference>
<dbReference type="EMBL" id="AYZQ01000001">
    <property type="protein sequence ID" value="KRM73038.1"/>
    <property type="molecule type" value="Genomic_DNA"/>
</dbReference>
<dbReference type="AlphaFoldDB" id="A0A0R2B0J4"/>